<evidence type="ECO:0000256" key="9">
    <source>
        <dbReference type="ARBA" id="ARBA00048793"/>
    </source>
</evidence>
<dbReference type="InterPro" id="IPR051402">
    <property type="entry name" value="KPR-Related"/>
</dbReference>
<dbReference type="InterPro" id="IPR013332">
    <property type="entry name" value="KPR_N"/>
</dbReference>
<reference evidence="13 14" key="1">
    <citation type="journal article" date="2013" name="Genome Announc.">
        <title>Genome Sequence of the Pyrene- and Fluoranthene-Degrading Bacterium Cycloclasticus sp. Strain PY97M.</title>
        <authorList>
            <person name="Cui Z."/>
            <person name="Xu G."/>
            <person name="Li Q."/>
            <person name="Gao W."/>
            <person name="Zheng L."/>
        </authorList>
    </citation>
    <scope>NUCLEOTIDE SEQUENCE [LARGE SCALE GENOMIC DNA]</scope>
    <source>
        <strain evidence="13 14">PY97M</strain>
    </source>
</reference>
<evidence type="ECO:0000259" key="12">
    <source>
        <dbReference type="Pfam" id="PF08546"/>
    </source>
</evidence>
<protein>
    <recommendedName>
        <fullName evidence="4 10">2-dehydropantoate 2-reductase</fullName>
        <ecNumber evidence="3 10">1.1.1.169</ecNumber>
    </recommendedName>
    <alternativeName>
        <fullName evidence="8 10">Ketopantoate reductase</fullName>
    </alternativeName>
</protein>
<dbReference type="Pfam" id="PF02558">
    <property type="entry name" value="ApbA"/>
    <property type="match status" value="1"/>
</dbReference>
<dbReference type="PANTHER" id="PTHR21708:SF26">
    <property type="entry name" value="2-DEHYDROPANTOATE 2-REDUCTASE"/>
    <property type="match status" value="1"/>
</dbReference>
<dbReference type="Gene3D" id="1.10.1040.10">
    <property type="entry name" value="N-(1-d-carboxylethyl)-l-norvaline Dehydrogenase, domain 2"/>
    <property type="match status" value="1"/>
</dbReference>
<evidence type="ECO:0000259" key="11">
    <source>
        <dbReference type="Pfam" id="PF02558"/>
    </source>
</evidence>
<dbReference type="NCBIfam" id="TIGR00745">
    <property type="entry name" value="apbA_panE"/>
    <property type="match status" value="1"/>
</dbReference>
<accession>A0AB33Z5Q0</accession>
<dbReference type="SUPFAM" id="SSF51735">
    <property type="entry name" value="NAD(P)-binding Rossmann-fold domains"/>
    <property type="match status" value="1"/>
</dbReference>
<comment type="similarity">
    <text evidence="2 10">Belongs to the ketopantoate reductase family.</text>
</comment>
<dbReference type="InterPro" id="IPR013328">
    <property type="entry name" value="6PGD_dom2"/>
</dbReference>
<dbReference type="InterPro" id="IPR003710">
    <property type="entry name" value="ApbA"/>
</dbReference>
<evidence type="ECO:0000256" key="8">
    <source>
        <dbReference type="ARBA" id="ARBA00032024"/>
    </source>
</evidence>
<keyword evidence="14" id="KW-1185">Reference proteome</keyword>
<evidence type="ECO:0000256" key="3">
    <source>
        <dbReference type="ARBA" id="ARBA00013014"/>
    </source>
</evidence>
<evidence type="ECO:0000256" key="4">
    <source>
        <dbReference type="ARBA" id="ARBA00019465"/>
    </source>
</evidence>
<keyword evidence="5 10" id="KW-0566">Pantothenate biosynthesis</keyword>
<evidence type="ECO:0000313" key="14">
    <source>
        <dbReference type="Proteomes" id="UP000015462"/>
    </source>
</evidence>
<feature type="domain" description="Ketopantoate reductase C-terminal" evidence="12">
    <location>
        <begin position="193"/>
        <end position="313"/>
    </location>
</feature>
<sequence>MNFAIIGAGGIGCYYAARLIQAGETVTLVARGAHLQAMQGQGLEVKHAELVFNLQVSAVSLDKWFETTRPEQLDVIVVCLKSMQTAGFARQLDAWLKKYPKNELPYVLSLQNGVDNEQQLSSVLPAGLVLGGIARRIGAHIVKPGVVESIGPAQVILGLWPNHQKISAKTEQRINEIARCFNSAEIPTEVSKDINKELWRKLIINNGLNPVCTLLEKETGQVTPDVRLLPLIRGAMEESVLAAKANGVELSQEDLEDMLELISTFDSIKPSMLVDREKGRPLEIEEICGVVIKGCERMGKDAPYNRTIATLLRLAVETS</sequence>
<dbReference type="GO" id="GO:0015940">
    <property type="term" value="P:pantothenate biosynthetic process"/>
    <property type="evidence" value="ECO:0007669"/>
    <property type="project" value="UniProtKB-KW"/>
</dbReference>
<comment type="function">
    <text evidence="10">Catalyzes the NADPH-dependent reduction of ketopantoate into pantoic acid.</text>
</comment>
<keyword evidence="6 10" id="KW-0521">NADP</keyword>
<evidence type="ECO:0000256" key="2">
    <source>
        <dbReference type="ARBA" id="ARBA00007870"/>
    </source>
</evidence>
<dbReference type="Proteomes" id="UP000015462">
    <property type="component" value="Unassembled WGS sequence"/>
</dbReference>
<keyword evidence="7 10" id="KW-0560">Oxidoreductase</keyword>
<dbReference type="SUPFAM" id="SSF48179">
    <property type="entry name" value="6-phosphogluconate dehydrogenase C-terminal domain-like"/>
    <property type="match status" value="1"/>
</dbReference>
<dbReference type="RefSeq" id="WP_015005326.1">
    <property type="nucleotide sequence ID" value="NZ_JBLWZB010000002.1"/>
</dbReference>
<gene>
    <name evidence="13" type="ORF">L196_02375</name>
</gene>
<dbReference type="EMBL" id="ASHL01000001">
    <property type="protein sequence ID" value="EPD14306.1"/>
    <property type="molecule type" value="Genomic_DNA"/>
</dbReference>
<organism evidence="13 14">
    <name type="scientific">Cycloclasticus pugetii</name>
    <dbReference type="NCBI Taxonomy" id="34068"/>
    <lineage>
        <taxon>Bacteria</taxon>
        <taxon>Pseudomonadati</taxon>
        <taxon>Pseudomonadota</taxon>
        <taxon>Gammaproteobacteria</taxon>
        <taxon>Thiotrichales</taxon>
        <taxon>Piscirickettsiaceae</taxon>
        <taxon>Cycloclasticus</taxon>
    </lineage>
</organism>
<comment type="pathway">
    <text evidence="1 10">Cofactor biosynthesis; (R)-pantothenate biosynthesis; (R)-pantoate from 3-methyl-2-oxobutanoate: step 2/2.</text>
</comment>
<dbReference type="PANTHER" id="PTHR21708">
    <property type="entry name" value="PROBABLE 2-DEHYDROPANTOATE 2-REDUCTASE"/>
    <property type="match status" value="1"/>
</dbReference>
<comment type="catalytic activity">
    <reaction evidence="9 10">
        <text>(R)-pantoate + NADP(+) = 2-dehydropantoate + NADPH + H(+)</text>
        <dbReference type="Rhea" id="RHEA:16233"/>
        <dbReference type="ChEBI" id="CHEBI:11561"/>
        <dbReference type="ChEBI" id="CHEBI:15378"/>
        <dbReference type="ChEBI" id="CHEBI:15980"/>
        <dbReference type="ChEBI" id="CHEBI:57783"/>
        <dbReference type="ChEBI" id="CHEBI:58349"/>
        <dbReference type="EC" id="1.1.1.169"/>
    </reaction>
</comment>
<dbReference type="FunFam" id="1.10.1040.10:FF:000017">
    <property type="entry name" value="2-dehydropantoate 2-reductase"/>
    <property type="match status" value="1"/>
</dbReference>
<dbReference type="GO" id="GO:0008677">
    <property type="term" value="F:2-dehydropantoate 2-reductase activity"/>
    <property type="evidence" value="ECO:0007669"/>
    <property type="project" value="UniProtKB-EC"/>
</dbReference>
<dbReference type="InterPro" id="IPR008927">
    <property type="entry name" value="6-PGluconate_DH-like_C_sf"/>
</dbReference>
<evidence type="ECO:0000313" key="13">
    <source>
        <dbReference type="EMBL" id="EPD14306.1"/>
    </source>
</evidence>
<dbReference type="InterPro" id="IPR036291">
    <property type="entry name" value="NAD(P)-bd_dom_sf"/>
</dbReference>
<evidence type="ECO:0000256" key="7">
    <source>
        <dbReference type="ARBA" id="ARBA00023002"/>
    </source>
</evidence>
<name>A0AB33Z5Q0_9GAMM</name>
<comment type="caution">
    <text evidence="13">The sequence shown here is derived from an EMBL/GenBank/DDBJ whole genome shotgun (WGS) entry which is preliminary data.</text>
</comment>
<dbReference type="AlphaFoldDB" id="A0AB33Z5Q0"/>
<dbReference type="GO" id="GO:0005737">
    <property type="term" value="C:cytoplasm"/>
    <property type="evidence" value="ECO:0007669"/>
    <property type="project" value="TreeGrafter"/>
</dbReference>
<proteinExistence type="inferred from homology"/>
<dbReference type="Gene3D" id="3.40.50.720">
    <property type="entry name" value="NAD(P)-binding Rossmann-like Domain"/>
    <property type="match status" value="1"/>
</dbReference>
<evidence type="ECO:0000256" key="5">
    <source>
        <dbReference type="ARBA" id="ARBA00022655"/>
    </source>
</evidence>
<dbReference type="InterPro" id="IPR013752">
    <property type="entry name" value="KPA_reductase"/>
</dbReference>
<evidence type="ECO:0000256" key="6">
    <source>
        <dbReference type="ARBA" id="ARBA00022857"/>
    </source>
</evidence>
<evidence type="ECO:0000256" key="10">
    <source>
        <dbReference type="RuleBase" id="RU362068"/>
    </source>
</evidence>
<feature type="domain" description="Ketopantoate reductase N-terminal" evidence="11">
    <location>
        <begin position="4"/>
        <end position="161"/>
    </location>
</feature>
<dbReference type="EC" id="1.1.1.169" evidence="3 10"/>
<dbReference type="Pfam" id="PF08546">
    <property type="entry name" value="ApbA_C"/>
    <property type="match status" value="1"/>
</dbReference>
<evidence type="ECO:0000256" key="1">
    <source>
        <dbReference type="ARBA" id="ARBA00004994"/>
    </source>
</evidence>